<dbReference type="InterPro" id="IPR020846">
    <property type="entry name" value="MFS_dom"/>
</dbReference>
<feature type="transmembrane region" description="Helical" evidence="6">
    <location>
        <begin position="325"/>
        <end position="344"/>
    </location>
</feature>
<comment type="caution">
    <text evidence="8">The sequence shown here is derived from an EMBL/GenBank/DDBJ whole genome shotgun (WGS) entry which is preliminary data.</text>
</comment>
<dbReference type="InterPro" id="IPR011701">
    <property type="entry name" value="MFS"/>
</dbReference>
<dbReference type="EMBL" id="JAEPRB010000016">
    <property type="protein sequence ID" value="KAG2226516.1"/>
    <property type="molecule type" value="Genomic_DNA"/>
</dbReference>
<dbReference type="SUPFAM" id="SSF103473">
    <property type="entry name" value="MFS general substrate transporter"/>
    <property type="match status" value="1"/>
</dbReference>
<dbReference type="GO" id="GO:0022857">
    <property type="term" value="F:transmembrane transporter activity"/>
    <property type="evidence" value="ECO:0007669"/>
    <property type="project" value="InterPro"/>
</dbReference>
<protein>
    <recommendedName>
        <fullName evidence="7">Major facilitator superfamily (MFS) profile domain-containing protein</fullName>
    </recommendedName>
</protein>
<accession>A0A8H7SDW8</accession>
<evidence type="ECO:0000256" key="6">
    <source>
        <dbReference type="SAM" id="Phobius"/>
    </source>
</evidence>
<comment type="subcellular location">
    <subcellularLocation>
        <location evidence="1">Membrane</location>
        <topology evidence="1">Multi-pass membrane protein</topology>
    </subcellularLocation>
</comment>
<proteinExistence type="predicted"/>
<evidence type="ECO:0000256" key="3">
    <source>
        <dbReference type="ARBA" id="ARBA00022692"/>
    </source>
</evidence>
<evidence type="ECO:0000256" key="4">
    <source>
        <dbReference type="ARBA" id="ARBA00022989"/>
    </source>
</evidence>
<feature type="transmembrane region" description="Helical" evidence="6">
    <location>
        <begin position="260"/>
        <end position="284"/>
    </location>
</feature>
<dbReference type="PANTHER" id="PTHR43791:SF1">
    <property type="entry name" value="ALLANTOATE PERMEASE"/>
    <property type="match status" value="1"/>
</dbReference>
<keyword evidence="4 6" id="KW-1133">Transmembrane helix</keyword>
<dbReference type="Pfam" id="PF07690">
    <property type="entry name" value="MFS_1"/>
    <property type="match status" value="1"/>
</dbReference>
<feature type="transmembrane region" description="Helical" evidence="6">
    <location>
        <begin position="123"/>
        <end position="144"/>
    </location>
</feature>
<feature type="transmembrane region" description="Helical" evidence="6">
    <location>
        <begin position="189"/>
        <end position="212"/>
    </location>
</feature>
<keyword evidence="2" id="KW-0813">Transport</keyword>
<sequence length="482" mass="54622">MIEHDNDEKSTNEFVYSLEEKRLLKKINWTTAPFICSIVFLQFVDKIVLNFAAVMGLFEDTRINGNEFSWIASIFFLGYLVFQIPNQYLIQKFSISKYLGTFIILWGINLGCTALANNFQQLIILRFLQGFFEAAAYPCIQILFSSLYRTKEQILWFSIMLMTNEAAFAVGGLIGIGFLNLDGAYGLRGWKWCMLILGCVSAGCGVITYLFLPDTPKSRWYRLTPAQITIVDERIRDNKVVPNKVVNVNHIREALKEPQLYCYFLISLLLNLEHGCISIFSTTIIKTMGFSNTESILLNIPLAFSGIAILLCTIYLNRRFDENSLIGALGCFVSFISILLLAVLPKGGPQLAGLYLSSVGSGYVIGLTMISNNVCGYTKKIFYNGAYIFAYCLGSFLGPLMMRENESPHYLSALIGYMVGLLISSILFLYLRWSYTRDNQSRLKLKLENMDSTVSKEEINSANNMQQKDLTDKQNMSFLYRP</sequence>
<evidence type="ECO:0000256" key="5">
    <source>
        <dbReference type="ARBA" id="ARBA00023136"/>
    </source>
</evidence>
<feature type="transmembrane region" description="Helical" evidence="6">
    <location>
        <begin position="156"/>
        <end position="177"/>
    </location>
</feature>
<dbReference type="OrthoDB" id="6730379at2759"/>
<evidence type="ECO:0000259" key="7">
    <source>
        <dbReference type="PROSITE" id="PS50850"/>
    </source>
</evidence>
<evidence type="ECO:0000256" key="2">
    <source>
        <dbReference type="ARBA" id="ARBA00022448"/>
    </source>
</evidence>
<gene>
    <name evidence="8" type="ORF">INT45_014260</name>
</gene>
<feature type="domain" description="Major facilitator superfamily (MFS) profile" evidence="7">
    <location>
        <begin position="31"/>
        <end position="437"/>
    </location>
</feature>
<evidence type="ECO:0000313" key="8">
    <source>
        <dbReference type="EMBL" id="KAG2226516.1"/>
    </source>
</evidence>
<keyword evidence="9" id="KW-1185">Reference proteome</keyword>
<evidence type="ECO:0000313" key="9">
    <source>
        <dbReference type="Proteomes" id="UP000646827"/>
    </source>
</evidence>
<keyword evidence="5 6" id="KW-0472">Membrane</keyword>
<feature type="transmembrane region" description="Helical" evidence="6">
    <location>
        <begin position="296"/>
        <end position="316"/>
    </location>
</feature>
<reference evidence="8 9" key="1">
    <citation type="submission" date="2020-12" db="EMBL/GenBank/DDBJ databases">
        <title>Metabolic potential, ecology and presence of endohyphal bacteria is reflected in genomic diversity of Mucoromycotina.</title>
        <authorList>
            <person name="Muszewska A."/>
            <person name="Okrasinska A."/>
            <person name="Steczkiewicz K."/>
            <person name="Drgas O."/>
            <person name="Orlowska M."/>
            <person name="Perlinska-Lenart U."/>
            <person name="Aleksandrzak-Piekarczyk T."/>
            <person name="Szatraj K."/>
            <person name="Zielenkiewicz U."/>
            <person name="Pilsyk S."/>
            <person name="Malc E."/>
            <person name="Mieczkowski P."/>
            <person name="Kruszewska J.S."/>
            <person name="Biernat P."/>
            <person name="Pawlowska J."/>
        </authorList>
    </citation>
    <scope>NUCLEOTIDE SEQUENCE [LARGE SCALE GENOMIC DNA]</scope>
    <source>
        <strain evidence="8 9">CBS 142.35</strain>
    </source>
</reference>
<name>A0A8H7SDW8_9FUNG</name>
<keyword evidence="3 6" id="KW-0812">Transmembrane</keyword>
<feature type="transmembrane region" description="Helical" evidence="6">
    <location>
        <begin position="98"/>
        <end position="117"/>
    </location>
</feature>
<dbReference type="Proteomes" id="UP000646827">
    <property type="component" value="Unassembled WGS sequence"/>
</dbReference>
<feature type="transmembrane region" description="Helical" evidence="6">
    <location>
        <begin position="382"/>
        <end position="402"/>
    </location>
</feature>
<feature type="transmembrane region" description="Helical" evidence="6">
    <location>
        <begin position="350"/>
        <end position="370"/>
    </location>
</feature>
<feature type="transmembrane region" description="Helical" evidence="6">
    <location>
        <begin position="414"/>
        <end position="433"/>
    </location>
</feature>
<feature type="transmembrane region" description="Helical" evidence="6">
    <location>
        <begin position="68"/>
        <end position="86"/>
    </location>
</feature>
<dbReference type="PANTHER" id="PTHR43791">
    <property type="entry name" value="PERMEASE-RELATED"/>
    <property type="match status" value="1"/>
</dbReference>
<evidence type="ECO:0000256" key="1">
    <source>
        <dbReference type="ARBA" id="ARBA00004141"/>
    </source>
</evidence>
<dbReference type="AlphaFoldDB" id="A0A8H7SDW8"/>
<organism evidence="8 9">
    <name type="scientific">Circinella minor</name>
    <dbReference type="NCBI Taxonomy" id="1195481"/>
    <lineage>
        <taxon>Eukaryota</taxon>
        <taxon>Fungi</taxon>
        <taxon>Fungi incertae sedis</taxon>
        <taxon>Mucoromycota</taxon>
        <taxon>Mucoromycotina</taxon>
        <taxon>Mucoromycetes</taxon>
        <taxon>Mucorales</taxon>
        <taxon>Lichtheimiaceae</taxon>
        <taxon>Circinella</taxon>
    </lineage>
</organism>
<dbReference type="InterPro" id="IPR036259">
    <property type="entry name" value="MFS_trans_sf"/>
</dbReference>
<feature type="transmembrane region" description="Helical" evidence="6">
    <location>
        <begin position="27"/>
        <end position="48"/>
    </location>
</feature>
<dbReference type="GO" id="GO:0016020">
    <property type="term" value="C:membrane"/>
    <property type="evidence" value="ECO:0007669"/>
    <property type="project" value="UniProtKB-SubCell"/>
</dbReference>
<dbReference type="PROSITE" id="PS50850">
    <property type="entry name" value="MFS"/>
    <property type="match status" value="1"/>
</dbReference>
<dbReference type="Gene3D" id="1.20.1250.20">
    <property type="entry name" value="MFS general substrate transporter like domains"/>
    <property type="match status" value="2"/>
</dbReference>